<evidence type="ECO:0000256" key="1">
    <source>
        <dbReference type="SAM" id="Phobius"/>
    </source>
</evidence>
<name>C6HRV9_AJECH</name>
<dbReference type="VEuPathDB" id="FungiDB:HCDG_08940"/>
<dbReference type="OMA" id="RVFYNDK"/>
<feature type="domain" description="Thioesterase" evidence="2">
    <location>
        <begin position="184"/>
        <end position="261"/>
    </location>
</feature>
<keyword evidence="1" id="KW-1133">Transmembrane helix</keyword>
<evidence type="ECO:0000313" key="4">
    <source>
        <dbReference type="Proteomes" id="UP000002624"/>
    </source>
</evidence>
<feature type="transmembrane region" description="Helical" evidence="1">
    <location>
        <begin position="67"/>
        <end position="89"/>
    </location>
</feature>
<keyword evidence="1" id="KW-0812">Transmembrane</keyword>
<reference evidence="4" key="1">
    <citation type="submission" date="2009-05" db="EMBL/GenBank/DDBJ databases">
        <title>The genome sequence of Ajellomyces capsulatus strain H143.</title>
        <authorList>
            <person name="Champion M."/>
            <person name="Cuomo C.A."/>
            <person name="Ma L.-J."/>
            <person name="Henn M.R."/>
            <person name="Sil A."/>
            <person name="Goldman B."/>
            <person name="Young S.K."/>
            <person name="Kodira C.D."/>
            <person name="Zeng Q."/>
            <person name="Koehrsen M."/>
            <person name="Alvarado L."/>
            <person name="Berlin A.M."/>
            <person name="Borenstein D."/>
            <person name="Chen Z."/>
            <person name="Engels R."/>
            <person name="Freedman E."/>
            <person name="Gellesch M."/>
            <person name="Goldberg J."/>
            <person name="Griggs A."/>
            <person name="Gujja S."/>
            <person name="Heiman D.I."/>
            <person name="Hepburn T.A."/>
            <person name="Howarth C."/>
            <person name="Jen D."/>
            <person name="Larson L."/>
            <person name="Lewis B."/>
            <person name="Mehta T."/>
            <person name="Park D."/>
            <person name="Pearson M."/>
            <person name="Roberts A."/>
            <person name="Saif S."/>
            <person name="Shea T.D."/>
            <person name="Shenoy N."/>
            <person name="Sisk P."/>
            <person name="Stolte C."/>
            <person name="Sykes S."/>
            <person name="Walk T."/>
            <person name="White J."/>
            <person name="Yandava C."/>
            <person name="Klein B."/>
            <person name="McEwen J.G."/>
            <person name="Puccia R."/>
            <person name="Goldman G.H."/>
            <person name="Felipe M.S."/>
            <person name="Nino-Vega G."/>
            <person name="San-Blas G."/>
            <person name="Taylor J.W."/>
            <person name="Mendoza L."/>
            <person name="Galagan J.E."/>
            <person name="Nusbaum C."/>
            <person name="Birren B.W."/>
        </authorList>
    </citation>
    <scope>NUCLEOTIDE SEQUENCE [LARGE SCALE GENOMIC DNA]</scope>
    <source>
        <strain evidence="4">H143</strain>
    </source>
</reference>
<dbReference type="HOGENOM" id="CLU_052827_0_2_1"/>
<dbReference type="InterPro" id="IPR052061">
    <property type="entry name" value="PTE-AB_protein"/>
</dbReference>
<gene>
    <name evidence="3" type="ORF">HCDG_08940</name>
</gene>
<dbReference type="SUPFAM" id="SSF54637">
    <property type="entry name" value="Thioesterase/thiol ester dehydrase-isomerase"/>
    <property type="match status" value="1"/>
</dbReference>
<proteinExistence type="predicted"/>
<dbReference type="InterPro" id="IPR006683">
    <property type="entry name" value="Thioestr_dom"/>
</dbReference>
<dbReference type="Gene3D" id="3.10.129.10">
    <property type="entry name" value="Hotdog Thioesterase"/>
    <property type="match status" value="1"/>
</dbReference>
<keyword evidence="1" id="KW-0472">Membrane</keyword>
<evidence type="ECO:0000313" key="3">
    <source>
        <dbReference type="EMBL" id="EER36777.1"/>
    </source>
</evidence>
<evidence type="ECO:0000259" key="2">
    <source>
        <dbReference type="Pfam" id="PF03061"/>
    </source>
</evidence>
<dbReference type="OrthoDB" id="506431at2759"/>
<dbReference type="Pfam" id="PF03061">
    <property type="entry name" value="4HBT"/>
    <property type="match status" value="1"/>
</dbReference>
<dbReference type="PANTHER" id="PTHR47260:SF1">
    <property type="entry name" value="UPF0644 PROTEIN PB2B4.06"/>
    <property type="match status" value="1"/>
</dbReference>
<sequence>MFRSPKPIAHNFPCGAIARNVINPPKRLLIPDTSPYASPIVRRSFARATRVPLTERQHVLRRRFRSLAYFAIFGSLGYGIGNALSAFLADPAAPGSLEDTQRVDHLRRVMDRLEVVKQLRADPDYVEWEAYDSFSEEEKPHRLTSGPLSGSRNLPVQRIFWNEKKHKATTVVHMGIGLSSWPSIVHGGAVATVLDESFGRVAIRSFPARTGVTANLNIDYIRPLKVMGFYIVTVECDLEKSTERKAFVKGEIRDSKGRLCATGNAIFVVPKTVTLRPLDTALLDMTSGTNFVYQITRRVDF</sequence>
<protein>
    <submittedName>
        <fullName evidence="3">Thioesterase</fullName>
    </submittedName>
</protein>
<dbReference type="EMBL" id="GG692437">
    <property type="protein sequence ID" value="EER36777.1"/>
    <property type="molecule type" value="Genomic_DNA"/>
</dbReference>
<dbReference type="STRING" id="544712.C6HRV9"/>
<organism evidence="3 4">
    <name type="scientific">Ajellomyces capsulatus (strain H143)</name>
    <name type="common">Darling's disease fungus</name>
    <name type="synonym">Histoplasma capsulatum</name>
    <dbReference type="NCBI Taxonomy" id="544712"/>
    <lineage>
        <taxon>Eukaryota</taxon>
        <taxon>Fungi</taxon>
        <taxon>Dikarya</taxon>
        <taxon>Ascomycota</taxon>
        <taxon>Pezizomycotina</taxon>
        <taxon>Eurotiomycetes</taxon>
        <taxon>Eurotiomycetidae</taxon>
        <taxon>Onygenales</taxon>
        <taxon>Ajellomycetaceae</taxon>
        <taxon>Histoplasma</taxon>
    </lineage>
</organism>
<dbReference type="eggNOG" id="KOG4781">
    <property type="taxonomic scope" value="Eukaryota"/>
</dbReference>
<dbReference type="CDD" id="cd03443">
    <property type="entry name" value="PaaI_thioesterase"/>
    <property type="match status" value="1"/>
</dbReference>
<dbReference type="AlphaFoldDB" id="C6HRV9"/>
<dbReference type="PANTHER" id="PTHR47260">
    <property type="entry name" value="UPF0644 PROTEIN PB2B4.06"/>
    <property type="match status" value="1"/>
</dbReference>
<dbReference type="Proteomes" id="UP000002624">
    <property type="component" value="Unassembled WGS sequence"/>
</dbReference>
<accession>C6HRV9</accession>
<dbReference type="InterPro" id="IPR029069">
    <property type="entry name" value="HotDog_dom_sf"/>
</dbReference>